<comment type="caution">
    <text evidence="3">The sequence shown here is derived from an EMBL/GenBank/DDBJ whole genome shotgun (WGS) entry which is preliminary data.</text>
</comment>
<evidence type="ECO:0000256" key="1">
    <source>
        <dbReference type="SAM" id="Coils"/>
    </source>
</evidence>
<proteinExistence type="predicted"/>
<protein>
    <submittedName>
        <fullName evidence="3">Uncharacterized protein</fullName>
    </submittedName>
</protein>
<keyword evidence="2" id="KW-1133">Transmembrane helix</keyword>
<feature type="coiled-coil region" evidence="1">
    <location>
        <begin position="71"/>
        <end position="105"/>
    </location>
</feature>
<dbReference type="EMBL" id="SPPA01000004">
    <property type="protein sequence ID" value="TFV12136.1"/>
    <property type="molecule type" value="Genomic_DNA"/>
</dbReference>
<dbReference type="RefSeq" id="WP_135054669.1">
    <property type="nucleotide sequence ID" value="NZ_JADGLC010000004.1"/>
</dbReference>
<keyword evidence="2" id="KW-0812">Transmembrane</keyword>
<evidence type="ECO:0000313" key="4">
    <source>
        <dbReference type="Proteomes" id="UP000297396"/>
    </source>
</evidence>
<keyword evidence="1" id="KW-0175">Coiled coil</keyword>
<evidence type="ECO:0000256" key="2">
    <source>
        <dbReference type="SAM" id="Phobius"/>
    </source>
</evidence>
<feature type="transmembrane region" description="Helical" evidence="2">
    <location>
        <begin position="45"/>
        <end position="71"/>
    </location>
</feature>
<keyword evidence="2" id="KW-0472">Membrane</keyword>
<feature type="transmembrane region" description="Helical" evidence="2">
    <location>
        <begin position="14"/>
        <end position="33"/>
    </location>
</feature>
<reference evidence="3 4" key="1">
    <citation type="submission" date="2019-03" db="EMBL/GenBank/DDBJ databases">
        <title>Diversity of the mouse oral microbiome.</title>
        <authorList>
            <person name="Joseph S."/>
            <person name="Aduse-Opoku J."/>
            <person name="Curtis M."/>
            <person name="Wade W."/>
            <person name="Hashim A."/>
        </authorList>
    </citation>
    <scope>NUCLEOTIDE SEQUENCE [LARGE SCALE GENOMIC DNA]</scope>
    <source>
        <strain evidence="3 4">WT12</strain>
    </source>
</reference>
<sequence>MSTANGKNSLTKSWFIGIGLAIILFSFILALFLKRYENDQLWNITLAVFSFLGVLLTAGAAVPAVSAILSYQNFTQNAQRAEKDLENLEKKLNEINQNIENALPDLSKKIETVGKQSEQFQKIIERQDIKKIIYRYVRNRRLTKSEETLKDC</sequence>
<dbReference type="Proteomes" id="UP000297396">
    <property type="component" value="Unassembled WGS sequence"/>
</dbReference>
<gene>
    <name evidence="3" type="ORF">E4T80_02560</name>
</gene>
<dbReference type="AlphaFoldDB" id="A0A4Y9K651"/>
<name>A0A4Y9K651_9PAST</name>
<organism evidence="3 4">
    <name type="scientific">Muribacter muris</name>
    <dbReference type="NCBI Taxonomy" id="67855"/>
    <lineage>
        <taxon>Bacteria</taxon>
        <taxon>Pseudomonadati</taxon>
        <taxon>Pseudomonadota</taxon>
        <taxon>Gammaproteobacteria</taxon>
        <taxon>Pasteurellales</taxon>
        <taxon>Pasteurellaceae</taxon>
        <taxon>Muribacter</taxon>
    </lineage>
</organism>
<accession>A0A4Y9K651</accession>
<evidence type="ECO:0000313" key="3">
    <source>
        <dbReference type="EMBL" id="TFV12136.1"/>
    </source>
</evidence>